<organism evidence="1 2">
    <name type="scientific">Candidatus Vagococcus giribetii</name>
    <dbReference type="NCBI Taxonomy" id="2230876"/>
    <lineage>
        <taxon>Bacteria</taxon>
        <taxon>Bacillati</taxon>
        <taxon>Bacillota</taxon>
        <taxon>Bacilli</taxon>
        <taxon>Lactobacillales</taxon>
        <taxon>Enterococcaceae</taxon>
        <taxon>Vagococcus</taxon>
    </lineage>
</organism>
<evidence type="ECO:0000313" key="2">
    <source>
        <dbReference type="Proteomes" id="UP000664857"/>
    </source>
</evidence>
<dbReference type="EMBL" id="JAFLVX010000046">
    <property type="protein sequence ID" value="MBO0477970.1"/>
    <property type="molecule type" value="Genomic_DNA"/>
</dbReference>
<protein>
    <submittedName>
        <fullName evidence="1">Uncharacterized protein</fullName>
    </submittedName>
</protein>
<evidence type="ECO:0000313" key="1">
    <source>
        <dbReference type="EMBL" id="MBO0477970.1"/>
    </source>
</evidence>
<comment type="caution">
    <text evidence="1">The sequence shown here is derived from an EMBL/GenBank/DDBJ whole genome shotgun (WGS) entry which is preliminary data.</text>
</comment>
<sequence>MQQNRHINDTDFDHDIGSDPDCAYCDEYTELIKKYKVDSQTIGKTTPVTNKQLYSVLLSDESEYMVYANGETKVQTLLKLKTLVIDKMTAIPEKYWDSYYIENTNGSLLKLSRLMENRKMRIVAGKTVSSYRKNKGFVTTTEPISYLIHRKNQLQKTKEFVSPCEVIETKKFKSTGKIAINTKRGNISVVEGQAIIKLPKDTYVVYDEADFFEYFFSEDSMVWKDYTEIAN</sequence>
<keyword evidence="2" id="KW-1185">Reference proteome</keyword>
<gene>
    <name evidence="1" type="ORF">DOK76_12930</name>
</gene>
<dbReference type="Proteomes" id="UP000664857">
    <property type="component" value="Unassembled WGS sequence"/>
</dbReference>
<accession>A0ABS3HW32</accession>
<name>A0ABS3HW32_9ENTE</name>
<reference evidence="1 2" key="1">
    <citation type="submission" date="2021-03" db="EMBL/GenBank/DDBJ databases">
        <title>Enterococcal diversity collection.</title>
        <authorList>
            <person name="Gilmore M.S."/>
            <person name="Schwartzman J."/>
            <person name="Van Tyne D."/>
            <person name="Martin M."/>
            <person name="Earl A.M."/>
            <person name="Manson A.L."/>
            <person name="Straub T."/>
            <person name="Salamzade R."/>
            <person name="Saavedra J."/>
            <person name="Lebreton F."/>
            <person name="Prichula J."/>
            <person name="Schaufler K."/>
            <person name="Gaca A."/>
            <person name="Sgardioli B."/>
            <person name="Wagenaar J."/>
            <person name="Strong T."/>
        </authorList>
    </citation>
    <scope>NUCLEOTIDE SEQUENCE [LARGE SCALE GENOMIC DNA]</scope>
    <source>
        <strain evidence="1 2">DIV0080</strain>
    </source>
</reference>
<proteinExistence type="predicted"/>
<dbReference type="RefSeq" id="WP_206968425.1">
    <property type="nucleotide sequence ID" value="NZ_JAFLVX010000046.1"/>
</dbReference>